<keyword evidence="2" id="KW-1185">Reference proteome</keyword>
<evidence type="ECO:0000313" key="2">
    <source>
        <dbReference type="Proteomes" id="UP000827976"/>
    </source>
</evidence>
<accession>A0ACB7UCY6</accession>
<dbReference type="EMBL" id="CM037027">
    <property type="protein sequence ID" value="KAH7658152.1"/>
    <property type="molecule type" value="Genomic_DNA"/>
</dbReference>
<proteinExistence type="predicted"/>
<comment type="caution">
    <text evidence="1">The sequence shown here is derived from an EMBL/GenBank/DDBJ whole genome shotgun (WGS) entry which is preliminary data.</text>
</comment>
<organism evidence="1 2">
    <name type="scientific">Dioscorea alata</name>
    <name type="common">Purple yam</name>
    <dbReference type="NCBI Taxonomy" id="55571"/>
    <lineage>
        <taxon>Eukaryota</taxon>
        <taxon>Viridiplantae</taxon>
        <taxon>Streptophyta</taxon>
        <taxon>Embryophyta</taxon>
        <taxon>Tracheophyta</taxon>
        <taxon>Spermatophyta</taxon>
        <taxon>Magnoliopsida</taxon>
        <taxon>Liliopsida</taxon>
        <taxon>Dioscoreales</taxon>
        <taxon>Dioscoreaceae</taxon>
        <taxon>Dioscorea</taxon>
    </lineage>
</organism>
<evidence type="ECO:0000313" key="1">
    <source>
        <dbReference type="EMBL" id="KAH7658152.1"/>
    </source>
</evidence>
<protein>
    <submittedName>
        <fullName evidence="1">F-box domain-containing protein</fullName>
    </submittedName>
</protein>
<name>A0ACB7UCY6_DIOAL</name>
<sequence>MNINDEDHHRNWSSLPWLAVNSIACSLNAVDHVHFRSVCTGWRSQTQERQKAPLVILMDRDNEHDTIKALSFFDIIDKSIIPLRPLVSEMITDSYYLGSASGWIFIGYVTFALNSNQKELTIILITPFTDGAIINPPLLTSQHKGRVFLVDSPRNLCDNPLTVVYYVDIDDNGRPAQVNFIRVGSLRPENQWTTFWLDEPPNDVIALEGYLFAYYNGVLMMINLETQSLHLDMNMLLPGLLPALSPDPDLFLRFFEDLSDRLNILFTGSYRTNSYCFMQVTARPMDDLSVFYFKPPMDFRRAPTRCLVISDDLRVESLVQPYGVHIHDYCPFRLLLRLSTFWNNGQNQWEPVGWFTPGL</sequence>
<reference evidence="2" key="1">
    <citation type="journal article" date="2022" name="Nat. Commun.">
        <title>Chromosome evolution and the genetic basis of agronomically important traits in greater yam.</title>
        <authorList>
            <person name="Bredeson J.V."/>
            <person name="Lyons J.B."/>
            <person name="Oniyinde I.O."/>
            <person name="Okereke N.R."/>
            <person name="Kolade O."/>
            <person name="Nnabue I."/>
            <person name="Nwadili C.O."/>
            <person name="Hribova E."/>
            <person name="Parker M."/>
            <person name="Nwogha J."/>
            <person name="Shu S."/>
            <person name="Carlson J."/>
            <person name="Kariba R."/>
            <person name="Muthemba S."/>
            <person name="Knop K."/>
            <person name="Barton G.J."/>
            <person name="Sherwood A.V."/>
            <person name="Lopez-Montes A."/>
            <person name="Asiedu R."/>
            <person name="Jamnadass R."/>
            <person name="Muchugi A."/>
            <person name="Goodstein D."/>
            <person name="Egesi C.N."/>
            <person name="Featherston J."/>
            <person name="Asfaw A."/>
            <person name="Simpson G.G."/>
            <person name="Dolezel J."/>
            <person name="Hendre P.S."/>
            <person name="Van Deynze A."/>
            <person name="Kumar P.L."/>
            <person name="Obidiegwu J.E."/>
            <person name="Bhattacharjee R."/>
            <person name="Rokhsar D.S."/>
        </authorList>
    </citation>
    <scope>NUCLEOTIDE SEQUENCE [LARGE SCALE GENOMIC DNA]</scope>
    <source>
        <strain evidence="2">cv. TDa95/00328</strain>
    </source>
</reference>
<dbReference type="Proteomes" id="UP000827976">
    <property type="component" value="Chromosome 17"/>
</dbReference>
<gene>
    <name evidence="1" type="ORF">IHE45_17G068200</name>
</gene>